<feature type="compositionally biased region" description="Polar residues" evidence="6">
    <location>
        <begin position="128"/>
        <end position="142"/>
    </location>
</feature>
<dbReference type="SUPFAM" id="SSF57716">
    <property type="entry name" value="Glucocorticoid receptor-like (DNA-binding domain)"/>
    <property type="match status" value="1"/>
</dbReference>
<evidence type="ECO:0000256" key="3">
    <source>
        <dbReference type="ARBA" id="ARBA00022833"/>
    </source>
</evidence>
<feature type="region of interest" description="Disordered" evidence="6">
    <location>
        <begin position="85"/>
        <end position="154"/>
    </location>
</feature>
<proteinExistence type="predicted"/>
<accession>A0A6M2CS22</accession>
<evidence type="ECO:0000256" key="6">
    <source>
        <dbReference type="SAM" id="MobiDB-lite"/>
    </source>
</evidence>
<protein>
    <submittedName>
        <fullName evidence="8">Putative apoptosis associated protein</fullName>
    </submittedName>
</protein>
<organism evidence="8">
    <name type="scientific">Rhipicephalus microplus</name>
    <name type="common">Cattle tick</name>
    <name type="synonym">Boophilus microplus</name>
    <dbReference type="NCBI Taxonomy" id="6941"/>
    <lineage>
        <taxon>Eukaryota</taxon>
        <taxon>Metazoa</taxon>
        <taxon>Ecdysozoa</taxon>
        <taxon>Arthropoda</taxon>
        <taxon>Chelicerata</taxon>
        <taxon>Arachnida</taxon>
        <taxon>Acari</taxon>
        <taxon>Parasitiformes</taxon>
        <taxon>Ixodida</taxon>
        <taxon>Ixodoidea</taxon>
        <taxon>Ixodidae</taxon>
        <taxon>Rhipicephalinae</taxon>
        <taxon>Rhipicephalus</taxon>
        <taxon>Boophilus</taxon>
    </lineage>
</organism>
<dbReference type="PANTHER" id="PTHR46927">
    <property type="entry name" value="AGAP005574-PA"/>
    <property type="match status" value="1"/>
</dbReference>
<keyword evidence="4 5" id="KW-0238">DNA-binding</keyword>
<dbReference type="OrthoDB" id="5982876at2759"/>
<evidence type="ECO:0000256" key="4">
    <source>
        <dbReference type="ARBA" id="ARBA00023125"/>
    </source>
</evidence>
<dbReference type="VEuPathDB" id="VectorBase:LOC119186335"/>
<evidence type="ECO:0000313" key="8">
    <source>
        <dbReference type="EMBL" id="NOV36207.1"/>
    </source>
</evidence>
<dbReference type="PANTHER" id="PTHR46927:SF3">
    <property type="entry name" value="THAP-TYPE DOMAIN-CONTAINING PROTEIN"/>
    <property type="match status" value="1"/>
</dbReference>
<dbReference type="InterPro" id="IPR052224">
    <property type="entry name" value="THAP_domain_protein"/>
</dbReference>
<reference evidence="8" key="1">
    <citation type="submission" date="2019-09" db="EMBL/GenBank/DDBJ databases">
        <title>Organ-specific transcriptomic study of the physiology of the cattle tick, Rhipicephalus microplus.</title>
        <authorList>
            <person name="Tirloni L."/>
            <person name="Braz G."/>
            <person name="Gandara A.C.P."/>
            <person name="Sabadin G.A."/>
            <person name="da Silva R.M."/>
            <person name="Guizzo M.G."/>
            <person name="Machado J.A."/>
            <person name="Costa E.P."/>
            <person name="Gomes H.F."/>
            <person name="Moraes J."/>
            <person name="Mota M.B.S."/>
            <person name="Mesquita R.D."/>
            <person name="Alvarenga P.H."/>
            <person name="Alves F."/>
            <person name="Seixas A."/>
            <person name="da Fonseca R.N."/>
            <person name="Fogaca A."/>
            <person name="Logullo C."/>
            <person name="Tanaka A."/>
            <person name="Daffre S."/>
            <person name="Termignoni C."/>
            <person name="Vaz I.S.Jr."/>
            <person name="Oliveira P.L."/>
            <person name="Ribeiro J.M."/>
        </authorList>
    </citation>
    <scope>NUCLEOTIDE SEQUENCE</scope>
    <source>
        <strain evidence="8">Porto Alegre</strain>
    </source>
</reference>
<dbReference type="GO" id="GO:0003677">
    <property type="term" value="F:DNA binding"/>
    <property type="evidence" value="ECO:0007669"/>
    <property type="project" value="UniProtKB-UniRule"/>
</dbReference>
<dbReference type="AlphaFoldDB" id="A0A6M2CS22"/>
<dbReference type="PROSITE" id="PS50950">
    <property type="entry name" value="ZF_THAP"/>
    <property type="match status" value="1"/>
</dbReference>
<feature type="domain" description="THAP-type" evidence="7">
    <location>
        <begin position="1"/>
        <end position="83"/>
    </location>
</feature>
<dbReference type="Pfam" id="PF05485">
    <property type="entry name" value="THAP"/>
    <property type="match status" value="1"/>
</dbReference>
<keyword evidence="2 5" id="KW-0863">Zinc-finger</keyword>
<keyword evidence="1" id="KW-0479">Metal-binding</keyword>
<name>A0A6M2CS22_RHIMP</name>
<evidence type="ECO:0000256" key="1">
    <source>
        <dbReference type="ARBA" id="ARBA00022723"/>
    </source>
</evidence>
<evidence type="ECO:0000256" key="2">
    <source>
        <dbReference type="ARBA" id="ARBA00022771"/>
    </source>
</evidence>
<sequence length="182" mass="20194">MPTCCAVGCSSSIAKGDKLFVVPRGKNNEERRAVWLHRIGRKNFDCQRGRVCEKHLTMDQYEPAILAKTGIKKLKANAVPSIFAHRPLPKERKPPRKRGNETVPAVSLDEPEMSVGRAPDAEPVGSLFSASWDQPGTSTRMTPQPVGDPSTSEIVSPCRRFTGMFCSVRDHSMLPAFYLRTQ</sequence>
<evidence type="ECO:0000256" key="5">
    <source>
        <dbReference type="PROSITE-ProRule" id="PRU00309"/>
    </source>
</evidence>
<evidence type="ECO:0000259" key="7">
    <source>
        <dbReference type="PROSITE" id="PS50950"/>
    </source>
</evidence>
<dbReference type="EMBL" id="GHWJ01003470">
    <property type="protein sequence ID" value="NOV36207.1"/>
    <property type="molecule type" value="Transcribed_RNA"/>
</dbReference>
<dbReference type="GO" id="GO:0008270">
    <property type="term" value="F:zinc ion binding"/>
    <property type="evidence" value="ECO:0007669"/>
    <property type="project" value="UniProtKB-KW"/>
</dbReference>
<dbReference type="SMART" id="SM00980">
    <property type="entry name" value="THAP"/>
    <property type="match status" value="1"/>
</dbReference>
<dbReference type="InterPro" id="IPR006612">
    <property type="entry name" value="THAP_Znf"/>
</dbReference>
<keyword evidence="3" id="KW-0862">Zinc</keyword>